<keyword evidence="1" id="KW-0732">Signal</keyword>
<keyword evidence="4" id="KW-1185">Reference proteome</keyword>
<dbReference type="EMBL" id="MIGZ01000102">
    <property type="protein sequence ID" value="ODQ91005.1"/>
    <property type="molecule type" value="Genomic_DNA"/>
</dbReference>
<name>A0A1E3RM82_9MYCO</name>
<dbReference type="Gene3D" id="2.60.40.1240">
    <property type="match status" value="1"/>
</dbReference>
<proteinExistence type="predicted"/>
<evidence type="ECO:0000259" key="2">
    <source>
        <dbReference type="Pfam" id="PF11611"/>
    </source>
</evidence>
<organism evidence="3 4">
    <name type="scientific">Mycolicibacterium holsaticum</name>
    <dbReference type="NCBI Taxonomy" id="152142"/>
    <lineage>
        <taxon>Bacteria</taxon>
        <taxon>Bacillati</taxon>
        <taxon>Actinomycetota</taxon>
        <taxon>Actinomycetes</taxon>
        <taxon>Mycobacteriales</taxon>
        <taxon>Mycobacteriaceae</taxon>
        <taxon>Mycolicibacterium</taxon>
    </lineage>
</organism>
<evidence type="ECO:0000256" key="1">
    <source>
        <dbReference type="ARBA" id="ARBA00022729"/>
    </source>
</evidence>
<protein>
    <recommendedName>
        <fullName evidence="2">DUF4352 domain-containing protein</fullName>
    </recommendedName>
</protein>
<accession>A0A1E3RM82</accession>
<sequence length="103" mass="10357">MTFTVRGFEVDAVGEHVVVNLTVTNVGDEPATFLGSYQTLKADGAVYHVDDEATSALGGGVAELVPGGKADVALAFTVPAGTVPAVVELHADSVSSGVELALS</sequence>
<dbReference type="InterPro" id="IPR029051">
    <property type="entry name" value="DUF4352"/>
</dbReference>
<comment type="caution">
    <text evidence="3">The sequence shown here is derived from an EMBL/GenBank/DDBJ whole genome shotgun (WGS) entry which is preliminary data.</text>
</comment>
<evidence type="ECO:0000313" key="4">
    <source>
        <dbReference type="Proteomes" id="UP000094243"/>
    </source>
</evidence>
<dbReference type="AlphaFoldDB" id="A0A1E3RM82"/>
<feature type="domain" description="DUF4352" evidence="2">
    <location>
        <begin position="11"/>
        <end position="95"/>
    </location>
</feature>
<reference evidence="4" key="1">
    <citation type="submission" date="2016-09" db="EMBL/GenBank/DDBJ databases">
        <authorList>
            <person name="Greninger A.L."/>
            <person name="Jerome K.R."/>
            <person name="Mcnair B."/>
            <person name="Wallis C."/>
            <person name="Fang F."/>
        </authorList>
    </citation>
    <scope>NUCLEOTIDE SEQUENCE [LARGE SCALE GENOMIC DNA]</scope>
    <source>
        <strain evidence="4">M7</strain>
    </source>
</reference>
<dbReference type="Pfam" id="PF11611">
    <property type="entry name" value="DUF4352"/>
    <property type="match status" value="1"/>
</dbReference>
<evidence type="ECO:0000313" key="3">
    <source>
        <dbReference type="EMBL" id="ODQ91005.1"/>
    </source>
</evidence>
<dbReference type="Proteomes" id="UP000094243">
    <property type="component" value="Unassembled WGS sequence"/>
</dbReference>
<gene>
    <name evidence="3" type="ORF">BHQ17_16840</name>
</gene>
<dbReference type="InterPro" id="IPR029050">
    <property type="entry name" value="Immunoprotect_excell_Ig-like"/>
</dbReference>